<dbReference type="EMBL" id="KZ679677">
    <property type="protein sequence ID" value="PTB57440.1"/>
    <property type="molecule type" value="Genomic_DNA"/>
</dbReference>
<evidence type="ECO:0000313" key="2">
    <source>
        <dbReference type="EMBL" id="PTB57440.1"/>
    </source>
</evidence>
<organism evidence="2 3">
    <name type="scientific">Trichoderma harzianum CBS 226.95</name>
    <dbReference type="NCBI Taxonomy" id="983964"/>
    <lineage>
        <taxon>Eukaryota</taxon>
        <taxon>Fungi</taxon>
        <taxon>Dikarya</taxon>
        <taxon>Ascomycota</taxon>
        <taxon>Pezizomycotina</taxon>
        <taxon>Sordariomycetes</taxon>
        <taxon>Hypocreomycetidae</taxon>
        <taxon>Hypocreales</taxon>
        <taxon>Hypocreaceae</taxon>
        <taxon>Trichoderma</taxon>
    </lineage>
</organism>
<gene>
    <name evidence="2" type="ORF">M431DRAFT_77194</name>
</gene>
<protein>
    <recommendedName>
        <fullName evidence="1">F-box domain-containing protein</fullName>
    </recommendedName>
</protein>
<dbReference type="Pfam" id="PF12937">
    <property type="entry name" value="F-box-like"/>
    <property type="match status" value="1"/>
</dbReference>
<dbReference type="InterPro" id="IPR036047">
    <property type="entry name" value="F-box-like_dom_sf"/>
</dbReference>
<evidence type="ECO:0000259" key="1">
    <source>
        <dbReference type="Pfam" id="PF12937"/>
    </source>
</evidence>
<sequence>MPFTFISRISFSSRTIIYLRPHPWVGSLAIPPEIILKIITYLDRPSLLSFALTCRTFLLHYLPQPLQLSSTEKQEFLALLEKDAPHYYFCHFCLKLHRWRMSWFWHFNSEIPDFYLMHRDTCREKYRIEHHGMPILLYPLARVIMNRHFHGAAHGPLPKVLSTSINDYAFWDGYWDGRHHTVWKARIVGDELMISSAITIYPNENQENPKNTVDCAPHPLCPHLTTSARSWPHKQLPELAARSSADCFVPCHESIKSCPECLTDYCITITRQKKRWAIKVIAYNQLGAVRSPFDWEWSGMVPSRYRLGERQSRYRLGHRPGMVRHLWNKADEILLEPTGEWAYLPR</sequence>
<keyword evidence="3" id="KW-1185">Reference proteome</keyword>
<dbReference type="SUPFAM" id="SSF81383">
    <property type="entry name" value="F-box domain"/>
    <property type="match status" value="1"/>
</dbReference>
<dbReference type="InterPro" id="IPR001810">
    <property type="entry name" value="F-box_dom"/>
</dbReference>
<dbReference type="Proteomes" id="UP000241690">
    <property type="component" value="Unassembled WGS sequence"/>
</dbReference>
<evidence type="ECO:0000313" key="3">
    <source>
        <dbReference type="Proteomes" id="UP000241690"/>
    </source>
</evidence>
<dbReference type="GeneID" id="36631128"/>
<proteinExistence type="predicted"/>
<feature type="domain" description="F-box" evidence="1">
    <location>
        <begin position="30"/>
        <end position="57"/>
    </location>
</feature>
<dbReference type="AlphaFoldDB" id="A0A2T4AK28"/>
<dbReference type="CDD" id="cd09917">
    <property type="entry name" value="F-box_SF"/>
    <property type="match status" value="1"/>
</dbReference>
<reference evidence="2 3" key="1">
    <citation type="submission" date="2016-07" db="EMBL/GenBank/DDBJ databases">
        <title>Multiple horizontal gene transfer events from other fungi enriched the ability of initially mycotrophic Trichoderma (Ascomycota) to feed on dead plant biomass.</title>
        <authorList>
            <consortium name="DOE Joint Genome Institute"/>
            <person name="Aerts A."/>
            <person name="Atanasova L."/>
            <person name="Chenthamara K."/>
            <person name="Zhang J."/>
            <person name="Grujic M."/>
            <person name="Henrissat B."/>
            <person name="Kuo A."/>
            <person name="Salamov A."/>
            <person name="Lipzen A."/>
            <person name="Labutti K."/>
            <person name="Barry K."/>
            <person name="Miao Y."/>
            <person name="Rahimi M.J."/>
            <person name="Shen Q."/>
            <person name="Grigoriev I.V."/>
            <person name="Kubicek C.P."/>
            <person name="Druzhinina I.S."/>
        </authorList>
    </citation>
    <scope>NUCLEOTIDE SEQUENCE [LARGE SCALE GENOMIC DNA]</scope>
    <source>
        <strain evidence="2 3">CBS 226.95</strain>
    </source>
</reference>
<dbReference type="RefSeq" id="XP_024777117.1">
    <property type="nucleotide sequence ID" value="XM_024922545.1"/>
</dbReference>
<accession>A0A2T4AK28</accession>
<dbReference type="STRING" id="983964.A0A2T4AK28"/>
<name>A0A2T4AK28_TRIHA</name>